<evidence type="ECO:0000256" key="1">
    <source>
        <dbReference type="SAM" id="Coils"/>
    </source>
</evidence>
<sequence length="430" mass="48333">MAYHDEDELRLGRTNSGRIQDGGRRFAILRCAKIKNLGNMGASLQHTFRERETPNANPARIRDNTVLVGAEDSRGVLDAWRARAPEKIRVNAVHGLEYFIGGSPGALNAMSREQQDVYFRRALEWLENRHGKENVLSAVIHRDEATPHMTVMTIPLDDRGRLNARALVGDRGKLSAMQTDFAEQVGQPHGLERGVQGSKATHERVKSAYAHLNDPEHAVELPERRPGNFLGRGKETDAQWRQRASEAATGALVGAWSARRREQREHEVKILSLERQTIGTPAMKHQLDRLERQNRVLSRALEDRAAEIRQLQRDLRHEKIAVDVAWDYAAQLGQRLGAKEKLLDDLIEKSINDAIRKDDAETAKASRAKAPQQQQPKAIHVLSPVHHPSSLHTPEPKVSTAVSADHDRDDAQTMQQRIKAQDEGWDDGYG</sequence>
<dbReference type="EMBL" id="FNNA01000010">
    <property type="protein sequence ID" value="SDX59599.1"/>
    <property type="molecule type" value="Genomic_DNA"/>
</dbReference>
<evidence type="ECO:0000313" key="4">
    <source>
        <dbReference type="Proteomes" id="UP000182944"/>
    </source>
</evidence>
<dbReference type="STRING" id="1545044.SAMN05444276_11044"/>
<evidence type="ECO:0000256" key="2">
    <source>
        <dbReference type="SAM" id="MobiDB-lite"/>
    </source>
</evidence>
<keyword evidence="1" id="KW-0175">Coiled coil</keyword>
<accession>A0A1H3D1P0</accession>
<keyword evidence="4" id="KW-1185">Reference proteome</keyword>
<dbReference type="NCBIfam" id="NF041497">
    <property type="entry name" value="MobV"/>
    <property type="match status" value="1"/>
</dbReference>
<reference evidence="4" key="1">
    <citation type="submission" date="2016-10" db="EMBL/GenBank/DDBJ databases">
        <authorList>
            <person name="Varghese N."/>
            <person name="Submissions S."/>
        </authorList>
    </citation>
    <scope>NUCLEOTIDE SEQUENCE [LARGE SCALE GENOMIC DNA]</scope>
    <source>
        <strain evidence="4">DSM 29303</strain>
    </source>
</reference>
<dbReference type="CDD" id="cd17242">
    <property type="entry name" value="MobM_relaxase"/>
    <property type="match status" value="1"/>
</dbReference>
<dbReference type="GO" id="GO:0003677">
    <property type="term" value="F:DNA binding"/>
    <property type="evidence" value="ECO:0007669"/>
    <property type="project" value="InterPro"/>
</dbReference>
<gene>
    <name evidence="3" type="ORF">SAMN05444276_11044</name>
</gene>
<dbReference type="AlphaFoldDB" id="A0A1H3D1P0"/>
<organism evidence="3 4">
    <name type="scientific">Paracoccus sanguinis</name>
    <dbReference type="NCBI Taxonomy" id="1545044"/>
    <lineage>
        <taxon>Bacteria</taxon>
        <taxon>Pseudomonadati</taxon>
        <taxon>Pseudomonadota</taxon>
        <taxon>Alphaproteobacteria</taxon>
        <taxon>Rhodobacterales</taxon>
        <taxon>Paracoccaceae</taxon>
        <taxon>Paracoccus</taxon>
    </lineage>
</organism>
<name>A0A1H3D1P0_9RHOB</name>
<protein>
    <submittedName>
        <fullName evidence="3">Plasmid recombination enzyme</fullName>
    </submittedName>
</protein>
<evidence type="ECO:0000313" key="3">
    <source>
        <dbReference type="EMBL" id="SDX59599.1"/>
    </source>
</evidence>
<dbReference type="Proteomes" id="UP000182944">
    <property type="component" value="Unassembled WGS sequence"/>
</dbReference>
<feature type="compositionally biased region" description="Low complexity" evidence="2">
    <location>
        <begin position="365"/>
        <end position="378"/>
    </location>
</feature>
<dbReference type="Pfam" id="PF01076">
    <property type="entry name" value="Mob_Pre"/>
    <property type="match status" value="1"/>
</dbReference>
<feature type="region of interest" description="Disordered" evidence="2">
    <location>
        <begin position="359"/>
        <end position="430"/>
    </location>
</feature>
<feature type="coiled-coil region" evidence="1">
    <location>
        <begin position="287"/>
        <end position="318"/>
    </location>
</feature>
<proteinExistence type="predicted"/>
<dbReference type="InterPro" id="IPR001668">
    <property type="entry name" value="Mob_Pre"/>
</dbReference>
<dbReference type="Gene3D" id="3.30.930.30">
    <property type="match status" value="1"/>
</dbReference>
<dbReference type="OrthoDB" id="6655189at2"/>
<dbReference type="GO" id="GO:0006310">
    <property type="term" value="P:DNA recombination"/>
    <property type="evidence" value="ECO:0007669"/>
    <property type="project" value="InterPro"/>
</dbReference>